<sequence length="72" mass="8031">MKSVSPKRVVVRQNGTVDLEDPEERRDDLQRTGLDPGRLRLEREAAQTLVEEVTASEPDGDPMPSSLNEKDA</sequence>
<evidence type="ECO:0000256" key="1">
    <source>
        <dbReference type="SAM" id="MobiDB-lite"/>
    </source>
</evidence>
<gene>
    <name evidence="2" type="ORF">NDU88_000703</name>
</gene>
<comment type="caution">
    <text evidence="2">The sequence shown here is derived from an EMBL/GenBank/DDBJ whole genome shotgun (WGS) entry which is preliminary data.</text>
</comment>
<feature type="region of interest" description="Disordered" evidence="1">
    <location>
        <begin position="1"/>
        <end position="38"/>
    </location>
</feature>
<accession>A0AAV7VY43</accession>
<dbReference type="AlphaFoldDB" id="A0AAV7VY43"/>
<reference evidence="2" key="1">
    <citation type="journal article" date="2022" name="bioRxiv">
        <title>Sequencing and chromosome-scale assembly of the giantPleurodeles waltlgenome.</title>
        <authorList>
            <person name="Brown T."/>
            <person name="Elewa A."/>
            <person name="Iarovenko S."/>
            <person name="Subramanian E."/>
            <person name="Araus A.J."/>
            <person name="Petzold A."/>
            <person name="Susuki M."/>
            <person name="Suzuki K.-i.T."/>
            <person name="Hayashi T."/>
            <person name="Toyoda A."/>
            <person name="Oliveira C."/>
            <person name="Osipova E."/>
            <person name="Leigh N.D."/>
            <person name="Simon A."/>
            <person name="Yun M.H."/>
        </authorList>
    </citation>
    <scope>NUCLEOTIDE SEQUENCE</scope>
    <source>
        <strain evidence="2">20211129_DDA</strain>
        <tissue evidence="2">Liver</tissue>
    </source>
</reference>
<keyword evidence="3" id="KW-1185">Reference proteome</keyword>
<feature type="region of interest" description="Disordered" evidence="1">
    <location>
        <begin position="50"/>
        <end position="72"/>
    </location>
</feature>
<evidence type="ECO:0000313" key="3">
    <source>
        <dbReference type="Proteomes" id="UP001066276"/>
    </source>
</evidence>
<organism evidence="2 3">
    <name type="scientific">Pleurodeles waltl</name>
    <name type="common">Iberian ribbed newt</name>
    <dbReference type="NCBI Taxonomy" id="8319"/>
    <lineage>
        <taxon>Eukaryota</taxon>
        <taxon>Metazoa</taxon>
        <taxon>Chordata</taxon>
        <taxon>Craniata</taxon>
        <taxon>Vertebrata</taxon>
        <taxon>Euteleostomi</taxon>
        <taxon>Amphibia</taxon>
        <taxon>Batrachia</taxon>
        <taxon>Caudata</taxon>
        <taxon>Salamandroidea</taxon>
        <taxon>Salamandridae</taxon>
        <taxon>Pleurodelinae</taxon>
        <taxon>Pleurodeles</taxon>
    </lineage>
</organism>
<evidence type="ECO:0000313" key="2">
    <source>
        <dbReference type="EMBL" id="KAJ1205268.1"/>
    </source>
</evidence>
<proteinExistence type="predicted"/>
<dbReference type="EMBL" id="JANPWB010000002">
    <property type="protein sequence ID" value="KAJ1205268.1"/>
    <property type="molecule type" value="Genomic_DNA"/>
</dbReference>
<name>A0AAV7VY43_PLEWA</name>
<dbReference type="Proteomes" id="UP001066276">
    <property type="component" value="Chromosome 1_2"/>
</dbReference>
<protein>
    <submittedName>
        <fullName evidence="2">Uncharacterized protein</fullName>
    </submittedName>
</protein>